<proteinExistence type="predicted"/>
<accession>A0ABT2U6D3</accession>
<feature type="compositionally biased region" description="Basic and acidic residues" evidence="1">
    <location>
        <begin position="639"/>
        <end position="649"/>
    </location>
</feature>
<keyword evidence="4" id="KW-1185">Reference proteome</keyword>
<dbReference type="InterPro" id="IPR001584">
    <property type="entry name" value="Integrase_cat-core"/>
</dbReference>
<evidence type="ECO:0000313" key="3">
    <source>
        <dbReference type="EMBL" id="MCU6789339.1"/>
    </source>
</evidence>
<dbReference type="SUPFAM" id="SSF53098">
    <property type="entry name" value="Ribonuclease H-like"/>
    <property type="match status" value="1"/>
</dbReference>
<gene>
    <name evidence="3" type="ORF">OCV66_09605</name>
</gene>
<evidence type="ECO:0000259" key="2">
    <source>
        <dbReference type="PROSITE" id="PS50994"/>
    </source>
</evidence>
<feature type="region of interest" description="Disordered" evidence="1">
    <location>
        <begin position="1"/>
        <end position="37"/>
    </location>
</feature>
<feature type="domain" description="Integrase catalytic" evidence="2">
    <location>
        <begin position="267"/>
        <end position="491"/>
    </location>
</feature>
<dbReference type="InterPro" id="IPR015378">
    <property type="entry name" value="Transposase-like_Mu_C"/>
</dbReference>
<sequence>MDNGLCDHRSGWRRSGPGDRDSGSAGKTCGNRETGAFTPLLESQRRRGLAACPDRGGGIAMYLEINGSIYRLLIEQEQGGWLIPYETPGAPVFLTRAGWGKRVAVPAEPDGPRTKAEQKRLDMIRPLTEERACITDKILRRRMAVRIAQEHHTTSRRVLRLYYIFLAHGTIQLKRKALKPKREEQKKIFAAAIERYYLSAKRPSLRDAYDCLLLEQYTDEEGKLLPEYPSWHSFRQYYYRSGMHKKSHKIIAREGLSDYQRNHRLLGGSAPLWKDHLGSYQMDATQADIYLVSSFDRSLVIGRPNIYLAVDTVSELIAGIYVGLEAGENAVMACLANAAADKVEICSKYGIHMTQEQWPSSGLPAEIITDKGREFESARVGELCVRYGMERESLPPFRPDRKSLVEKTFDLLQSRYKSLLRGKGVIEPDAQERWSTDYRSQAVLTLEEYTELLLRIILYLNNRPLKNYPASTEMLQQQVPMTPAGIWRWMQENGRSDLLEVEKEEIYCLALPRKEARVTRRGVEWDGFVYINPELRNLLEQLRGQKVTVAFDAQNTAKAYLLYECGYLPLALAQSCSCYTGMAASEAQLYRKHAQETIHMLDKQDVQARIELLRSTKELIRQAENGGMKRRQSGSEISANRETERRKRT</sequence>
<organism evidence="3 4">
    <name type="scientific">Agathobaculum ammoniilyticum</name>
    <dbReference type="NCBI Taxonomy" id="2981778"/>
    <lineage>
        <taxon>Bacteria</taxon>
        <taxon>Bacillati</taxon>
        <taxon>Bacillota</taxon>
        <taxon>Clostridia</taxon>
        <taxon>Eubacteriales</taxon>
        <taxon>Butyricicoccaceae</taxon>
        <taxon>Agathobaculum</taxon>
    </lineage>
</organism>
<evidence type="ECO:0000256" key="1">
    <source>
        <dbReference type="SAM" id="MobiDB-lite"/>
    </source>
</evidence>
<protein>
    <submittedName>
        <fullName evidence="3">Transposase family protein</fullName>
    </submittedName>
</protein>
<dbReference type="Proteomes" id="UP001652397">
    <property type="component" value="Unassembled WGS sequence"/>
</dbReference>
<dbReference type="InterPro" id="IPR036397">
    <property type="entry name" value="RNaseH_sf"/>
</dbReference>
<dbReference type="InterPro" id="IPR012337">
    <property type="entry name" value="RNaseH-like_sf"/>
</dbReference>
<comment type="caution">
    <text evidence="3">The sequence shown here is derived from an EMBL/GenBank/DDBJ whole genome shotgun (WGS) entry which is preliminary data.</text>
</comment>
<feature type="compositionally biased region" description="Basic and acidic residues" evidence="1">
    <location>
        <begin position="1"/>
        <end position="22"/>
    </location>
</feature>
<dbReference type="Pfam" id="PF09299">
    <property type="entry name" value="Mu-transpos_C"/>
    <property type="match status" value="1"/>
</dbReference>
<dbReference type="RefSeq" id="WP_262564344.1">
    <property type="nucleotide sequence ID" value="NZ_JAOQJE010000007.1"/>
</dbReference>
<dbReference type="Gene3D" id="3.30.420.10">
    <property type="entry name" value="Ribonuclease H-like superfamily/Ribonuclease H"/>
    <property type="match status" value="1"/>
</dbReference>
<dbReference type="EMBL" id="JAOQJE010000007">
    <property type="protein sequence ID" value="MCU6789339.1"/>
    <property type="molecule type" value="Genomic_DNA"/>
</dbReference>
<dbReference type="PROSITE" id="PS50994">
    <property type="entry name" value="INTEGRASE"/>
    <property type="match status" value="1"/>
</dbReference>
<evidence type="ECO:0000313" key="4">
    <source>
        <dbReference type="Proteomes" id="UP001652397"/>
    </source>
</evidence>
<feature type="region of interest" description="Disordered" evidence="1">
    <location>
        <begin position="623"/>
        <end position="649"/>
    </location>
</feature>
<name>A0ABT2U6D3_9FIRM</name>
<reference evidence="3 4" key="1">
    <citation type="journal article" date="2021" name="ISME Commun">
        <title>Automated analysis of genomic sequences facilitates high-throughput and comprehensive description of bacteria.</title>
        <authorList>
            <person name="Hitch T.C.A."/>
        </authorList>
    </citation>
    <scope>NUCLEOTIDE SEQUENCE [LARGE SCALE GENOMIC DNA]</scope>
    <source>
        <strain evidence="3 4">Sanger_34</strain>
    </source>
</reference>